<proteinExistence type="inferred from homology"/>
<dbReference type="GO" id="GO:0005789">
    <property type="term" value="C:endoplasmic reticulum membrane"/>
    <property type="evidence" value="ECO:0007669"/>
    <property type="project" value="UniProtKB-SubCell"/>
</dbReference>
<evidence type="ECO:0000256" key="5">
    <source>
        <dbReference type="ARBA" id="ARBA00010617"/>
    </source>
</evidence>
<dbReference type="GO" id="GO:0005506">
    <property type="term" value="F:iron ion binding"/>
    <property type="evidence" value="ECO:0007669"/>
    <property type="project" value="InterPro"/>
</dbReference>
<keyword evidence="13" id="KW-0472">Membrane</keyword>
<comment type="caution">
    <text evidence="16">The sequence shown here is derived from an EMBL/GenBank/DDBJ whole genome shotgun (WGS) entry which is preliminary data.</text>
</comment>
<comment type="subcellular location">
    <subcellularLocation>
        <location evidence="4">Endoplasmic reticulum membrane</location>
        <topology evidence="4">Peripheral membrane protein</topology>
    </subcellularLocation>
    <subcellularLocation>
        <location evidence="3">Microsome membrane</location>
        <topology evidence="3">Peripheral membrane protein</topology>
    </subcellularLocation>
</comment>
<dbReference type="GO" id="GO:0016705">
    <property type="term" value="F:oxidoreductase activity, acting on paired donors, with incorporation or reduction of molecular oxygen"/>
    <property type="evidence" value="ECO:0007669"/>
    <property type="project" value="InterPro"/>
</dbReference>
<evidence type="ECO:0000256" key="15">
    <source>
        <dbReference type="RuleBase" id="RU000461"/>
    </source>
</evidence>
<keyword evidence="12 15" id="KW-0503">Monooxygenase</keyword>
<evidence type="ECO:0000256" key="7">
    <source>
        <dbReference type="ARBA" id="ARBA00022723"/>
    </source>
</evidence>
<dbReference type="EMBL" id="JTDY01005077">
    <property type="protein sequence ID" value="KOB67392.1"/>
    <property type="molecule type" value="Genomic_DNA"/>
</dbReference>
<comment type="cofactor">
    <cofactor evidence="1 14">
        <name>heme</name>
        <dbReference type="ChEBI" id="CHEBI:30413"/>
    </cofactor>
</comment>
<evidence type="ECO:0000256" key="8">
    <source>
        <dbReference type="ARBA" id="ARBA00022824"/>
    </source>
</evidence>
<dbReference type="Gene3D" id="1.10.630.10">
    <property type="entry name" value="Cytochrome P450"/>
    <property type="match status" value="1"/>
</dbReference>
<comment type="function">
    <text evidence="2">May be involved in the metabolism of insect hormones and in the breakdown of synthetic insecticides.</text>
</comment>
<sequence length="171" mass="19983">MFQDKIFSELKDIFGDSTRSATMEDLTKMRYLECCIKESLRLYPPVHFISRQLNEKVTLSGYTIPSGVFCHIVILDLHRSPNLYKDPLKFDPDRFLPENSMGRHPYAYIPFSAGPRNCIGQKFAMMEMKSAISEILRKFELFPVTRTEDIEFTADLVLRNARPVYVSFRKR</sequence>
<evidence type="ECO:0000256" key="3">
    <source>
        <dbReference type="ARBA" id="ARBA00004174"/>
    </source>
</evidence>
<dbReference type="PROSITE" id="PS00086">
    <property type="entry name" value="CYTOCHROME_P450"/>
    <property type="match status" value="1"/>
</dbReference>
<evidence type="ECO:0000256" key="2">
    <source>
        <dbReference type="ARBA" id="ARBA00003690"/>
    </source>
</evidence>
<dbReference type="InterPro" id="IPR050196">
    <property type="entry name" value="Cytochrome_P450_Monoox"/>
</dbReference>
<evidence type="ECO:0000256" key="13">
    <source>
        <dbReference type="ARBA" id="ARBA00023136"/>
    </source>
</evidence>
<dbReference type="Proteomes" id="UP000037510">
    <property type="component" value="Unassembled WGS sequence"/>
</dbReference>
<dbReference type="InterPro" id="IPR017972">
    <property type="entry name" value="Cyt_P450_CS"/>
</dbReference>
<evidence type="ECO:0000256" key="12">
    <source>
        <dbReference type="ARBA" id="ARBA00023033"/>
    </source>
</evidence>
<evidence type="ECO:0000313" key="17">
    <source>
        <dbReference type="Proteomes" id="UP000037510"/>
    </source>
</evidence>
<evidence type="ECO:0000256" key="6">
    <source>
        <dbReference type="ARBA" id="ARBA00022617"/>
    </source>
</evidence>
<comment type="similarity">
    <text evidence="5 15">Belongs to the cytochrome P450 family.</text>
</comment>
<dbReference type="PRINTS" id="PR00385">
    <property type="entry name" value="P450"/>
</dbReference>
<dbReference type="GO" id="GO:0020037">
    <property type="term" value="F:heme binding"/>
    <property type="evidence" value="ECO:0007669"/>
    <property type="project" value="InterPro"/>
</dbReference>
<dbReference type="Pfam" id="PF00067">
    <property type="entry name" value="p450"/>
    <property type="match status" value="1"/>
</dbReference>
<dbReference type="InterPro" id="IPR002403">
    <property type="entry name" value="Cyt_P450_E_grp-IV"/>
</dbReference>
<keyword evidence="11 14" id="KW-0408">Iron</keyword>
<dbReference type="PANTHER" id="PTHR24291">
    <property type="entry name" value="CYTOCHROME P450 FAMILY 4"/>
    <property type="match status" value="1"/>
</dbReference>
<dbReference type="InterPro" id="IPR036396">
    <property type="entry name" value="Cyt_P450_sf"/>
</dbReference>
<keyword evidence="17" id="KW-1185">Reference proteome</keyword>
<reference evidence="16 17" key="1">
    <citation type="journal article" date="2015" name="Genome Biol. Evol.">
        <title>The genome of winter moth (Operophtera brumata) provides a genomic perspective on sexual dimorphism and phenology.</title>
        <authorList>
            <person name="Derks M.F."/>
            <person name="Smit S."/>
            <person name="Salis L."/>
            <person name="Schijlen E."/>
            <person name="Bossers A."/>
            <person name="Mateman C."/>
            <person name="Pijl A.S."/>
            <person name="de Ridder D."/>
            <person name="Groenen M.A."/>
            <person name="Visser M.E."/>
            <person name="Megens H.J."/>
        </authorList>
    </citation>
    <scope>NUCLEOTIDE SEQUENCE [LARGE SCALE GENOMIC DNA]</scope>
    <source>
        <strain evidence="16">WM2013NL</strain>
        <tissue evidence="16">Head and thorax</tissue>
    </source>
</reference>
<evidence type="ECO:0000256" key="11">
    <source>
        <dbReference type="ARBA" id="ARBA00023004"/>
    </source>
</evidence>
<evidence type="ECO:0000256" key="9">
    <source>
        <dbReference type="ARBA" id="ARBA00022848"/>
    </source>
</evidence>
<keyword evidence="8" id="KW-0256">Endoplasmic reticulum</keyword>
<dbReference type="PRINTS" id="PR00465">
    <property type="entry name" value="EP450IV"/>
</dbReference>
<evidence type="ECO:0000256" key="4">
    <source>
        <dbReference type="ARBA" id="ARBA00004406"/>
    </source>
</evidence>
<dbReference type="SUPFAM" id="SSF48264">
    <property type="entry name" value="Cytochrome P450"/>
    <property type="match status" value="1"/>
</dbReference>
<dbReference type="GO" id="GO:0004497">
    <property type="term" value="F:monooxygenase activity"/>
    <property type="evidence" value="ECO:0007669"/>
    <property type="project" value="UniProtKB-KW"/>
</dbReference>
<keyword evidence="10 15" id="KW-0560">Oxidoreductase</keyword>
<protein>
    <submittedName>
        <fullName evidence="16">Cytochrome P450 monooxygenase Cyp4M5</fullName>
    </submittedName>
</protein>
<organism evidence="16 17">
    <name type="scientific">Operophtera brumata</name>
    <name type="common">Winter moth</name>
    <name type="synonym">Phalaena brumata</name>
    <dbReference type="NCBI Taxonomy" id="104452"/>
    <lineage>
        <taxon>Eukaryota</taxon>
        <taxon>Metazoa</taxon>
        <taxon>Ecdysozoa</taxon>
        <taxon>Arthropoda</taxon>
        <taxon>Hexapoda</taxon>
        <taxon>Insecta</taxon>
        <taxon>Pterygota</taxon>
        <taxon>Neoptera</taxon>
        <taxon>Endopterygota</taxon>
        <taxon>Lepidoptera</taxon>
        <taxon>Glossata</taxon>
        <taxon>Ditrysia</taxon>
        <taxon>Geometroidea</taxon>
        <taxon>Geometridae</taxon>
        <taxon>Larentiinae</taxon>
        <taxon>Operophtera</taxon>
    </lineage>
</organism>
<evidence type="ECO:0000313" key="16">
    <source>
        <dbReference type="EMBL" id="KOB67392.1"/>
    </source>
</evidence>
<evidence type="ECO:0000256" key="1">
    <source>
        <dbReference type="ARBA" id="ARBA00001971"/>
    </source>
</evidence>
<evidence type="ECO:0000256" key="10">
    <source>
        <dbReference type="ARBA" id="ARBA00023002"/>
    </source>
</evidence>
<dbReference type="InterPro" id="IPR001128">
    <property type="entry name" value="Cyt_P450"/>
</dbReference>
<keyword evidence="6 14" id="KW-0349">Heme</keyword>
<name>A0A0L7KVT5_OPEBR</name>
<dbReference type="STRING" id="104452.A0A0L7KVT5"/>
<keyword evidence="9" id="KW-0492">Microsome</keyword>
<keyword evidence="7 14" id="KW-0479">Metal-binding</keyword>
<evidence type="ECO:0000256" key="14">
    <source>
        <dbReference type="PIRSR" id="PIRSR602403-1"/>
    </source>
</evidence>
<feature type="binding site" description="axial binding residue" evidence="14">
    <location>
        <position position="118"/>
    </location>
    <ligand>
        <name>heme</name>
        <dbReference type="ChEBI" id="CHEBI:30413"/>
    </ligand>
    <ligandPart>
        <name>Fe</name>
        <dbReference type="ChEBI" id="CHEBI:18248"/>
    </ligandPart>
</feature>
<dbReference type="PANTHER" id="PTHR24291:SF189">
    <property type="entry name" value="CYTOCHROME P450 4C3-RELATED"/>
    <property type="match status" value="1"/>
</dbReference>
<gene>
    <name evidence="16" type="ORF">OBRU01_19888</name>
</gene>
<accession>A0A0L7KVT5</accession>
<dbReference type="AlphaFoldDB" id="A0A0L7KVT5"/>